<comment type="subunit">
    <text evidence="6">Hexamer; each subunit is composed of an acidic and a basic chain derived from a single precursor and linked by a disulfide bond.</text>
</comment>
<protein>
    <recommendedName>
        <fullName evidence="8">Cupin type-1 domain-containing protein</fullName>
    </recommendedName>
</protein>
<keyword evidence="2" id="KW-0732">Signal</keyword>
<evidence type="ECO:0000259" key="8">
    <source>
        <dbReference type="SMART" id="SM00835"/>
    </source>
</evidence>
<gene>
    <name evidence="9" type="ORF">C3L33_07405</name>
</gene>
<dbReference type="InterPro" id="IPR050253">
    <property type="entry name" value="Seed_Storage-Functional"/>
</dbReference>
<evidence type="ECO:0000256" key="6">
    <source>
        <dbReference type="RuleBase" id="RU003681"/>
    </source>
</evidence>
<keyword evidence="10" id="KW-1185">Reference proteome</keyword>
<keyword evidence="4 6" id="KW-0708">Seed storage protein</keyword>
<dbReference type="PANTHER" id="PTHR31189">
    <property type="entry name" value="OS03G0336100 PROTEIN-RELATED"/>
    <property type="match status" value="1"/>
</dbReference>
<comment type="caution">
    <text evidence="9">The sequence shown here is derived from an EMBL/GenBank/DDBJ whole genome shotgun (WGS) entry which is preliminary data.</text>
</comment>
<evidence type="ECO:0000256" key="5">
    <source>
        <dbReference type="ARBA" id="ARBA00023157"/>
    </source>
</evidence>
<evidence type="ECO:0000256" key="4">
    <source>
        <dbReference type="ARBA" id="ARBA00023129"/>
    </source>
</evidence>
<dbReference type="InterPro" id="IPR014811">
    <property type="entry name" value="ArgoL1"/>
</dbReference>
<keyword evidence="3 6" id="KW-0758">Storage protein</keyword>
<feature type="domain" description="Cupin type-1" evidence="8">
    <location>
        <begin position="201"/>
        <end position="318"/>
    </location>
</feature>
<dbReference type="PANTHER" id="PTHR31189:SF35">
    <property type="entry name" value="12S SEED STORAGE PROTEIN CRB"/>
    <property type="match status" value="1"/>
</dbReference>
<sequence>MEKEVIGSPPPLPPPIIPPNVKSEKLDPPKHSITIRRGSGSAGQRISLLANHIKVSVKYPDEMFYQYSSFFHDDLRNLTDVGGSVTSCWGFHASFRPTHGGLSLNMGEYGSRRGQEQHNAGNVFSGFDTEVLAESFGVDTETSRRLQGQDDQRGHIVRVERGLQVLRPSSSQEEQEEQERGGRHQAANGLEETVCSARLIENINDPSRADIYNPRAGRLTSVNGHNMPILNYLRLLVLGGNAMMAQHFDGRVREGELLVVPQNYVVAKQAGDEGFEFVAFKTHENAMSNTLSGRTSAIRAIPVDVLANAYGMSHDEASRLKTNRNEAILLETRSGSQRRGEANVMWSSDVGCGFVISRCTNYHHRG</sequence>
<dbReference type="PRINTS" id="PR00439">
    <property type="entry name" value="11SGLOBULIN"/>
</dbReference>
<comment type="function">
    <text evidence="6">Seed storage protein.</text>
</comment>
<dbReference type="Pfam" id="PF00190">
    <property type="entry name" value="Cupin_1"/>
    <property type="match status" value="1"/>
</dbReference>
<evidence type="ECO:0000313" key="9">
    <source>
        <dbReference type="EMBL" id="KAE9460661.1"/>
    </source>
</evidence>
<dbReference type="InterPro" id="IPR011051">
    <property type="entry name" value="RmlC_Cupin_sf"/>
</dbReference>
<dbReference type="CDD" id="cd02243">
    <property type="entry name" value="cupin_11S_legumin_C"/>
    <property type="match status" value="1"/>
</dbReference>
<dbReference type="Pfam" id="PF08699">
    <property type="entry name" value="ArgoL1"/>
    <property type="match status" value="1"/>
</dbReference>
<dbReference type="Proteomes" id="UP000428333">
    <property type="component" value="Linkage Group LG04"/>
</dbReference>
<dbReference type="InterPro" id="IPR006044">
    <property type="entry name" value="11S_seedstore_pln"/>
</dbReference>
<dbReference type="GO" id="GO:0045735">
    <property type="term" value="F:nutrient reservoir activity"/>
    <property type="evidence" value="ECO:0007669"/>
    <property type="project" value="UniProtKB-KW"/>
</dbReference>
<evidence type="ECO:0000256" key="1">
    <source>
        <dbReference type="ARBA" id="ARBA00007178"/>
    </source>
</evidence>
<keyword evidence="5 6" id="KW-1015">Disulfide bond</keyword>
<feature type="non-terminal residue" evidence="9">
    <location>
        <position position="1"/>
    </location>
</feature>
<evidence type="ECO:0000313" key="10">
    <source>
        <dbReference type="Proteomes" id="UP000428333"/>
    </source>
</evidence>
<evidence type="ECO:0000256" key="2">
    <source>
        <dbReference type="ARBA" id="ARBA00022729"/>
    </source>
</evidence>
<dbReference type="Gene3D" id="2.60.120.10">
    <property type="entry name" value="Jelly Rolls"/>
    <property type="match status" value="3"/>
</dbReference>
<dbReference type="EMBL" id="QEFC01001001">
    <property type="protein sequence ID" value="KAE9460661.1"/>
    <property type="molecule type" value="Genomic_DNA"/>
</dbReference>
<dbReference type="AlphaFoldDB" id="A0A6A4LW53"/>
<dbReference type="GO" id="GO:0048316">
    <property type="term" value="P:seed development"/>
    <property type="evidence" value="ECO:0007669"/>
    <property type="project" value="UniProtKB-ARBA"/>
</dbReference>
<proteinExistence type="inferred from homology"/>
<dbReference type="SUPFAM" id="SSF51182">
    <property type="entry name" value="RmlC-like cupins"/>
    <property type="match status" value="1"/>
</dbReference>
<evidence type="ECO:0000256" key="3">
    <source>
        <dbReference type="ARBA" id="ARBA00022761"/>
    </source>
</evidence>
<feature type="region of interest" description="Disordered" evidence="7">
    <location>
        <begin position="165"/>
        <end position="188"/>
    </location>
</feature>
<comment type="similarity">
    <text evidence="1 6">Belongs to the 11S seed storage protein (globulins) family.</text>
</comment>
<dbReference type="OrthoDB" id="1903982at2759"/>
<dbReference type="InterPro" id="IPR006045">
    <property type="entry name" value="Cupin_1"/>
</dbReference>
<name>A0A6A4LW53_9ERIC</name>
<dbReference type="SMART" id="SM00835">
    <property type="entry name" value="Cupin_1"/>
    <property type="match status" value="1"/>
</dbReference>
<accession>A0A6A4LW53</accession>
<feature type="compositionally biased region" description="Pro residues" evidence="7">
    <location>
        <begin position="8"/>
        <end position="18"/>
    </location>
</feature>
<evidence type="ECO:0000256" key="7">
    <source>
        <dbReference type="SAM" id="MobiDB-lite"/>
    </source>
</evidence>
<organism evidence="9 10">
    <name type="scientific">Rhododendron williamsianum</name>
    <dbReference type="NCBI Taxonomy" id="262921"/>
    <lineage>
        <taxon>Eukaryota</taxon>
        <taxon>Viridiplantae</taxon>
        <taxon>Streptophyta</taxon>
        <taxon>Embryophyta</taxon>
        <taxon>Tracheophyta</taxon>
        <taxon>Spermatophyta</taxon>
        <taxon>Magnoliopsida</taxon>
        <taxon>eudicotyledons</taxon>
        <taxon>Gunneridae</taxon>
        <taxon>Pentapetalae</taxon>
        <taxon>asterids</taxon>
        <taxon>Ericales</taxon>
        <taxon>Ericaceae</taxon>
        <taxon>Ericoideae</taxon>
        <taxon>Rhodoreae</taxon>
        <taxon>Rhododendron</taxon>
    </lineage>
</organism>
<reference evidence="9 10" key="1">
    <citation type="journal article" date="2019" name="Genome Biol. Evol.">
        <title>The Rhododendron genome and chromosomal organization provide insight into shared whole-genome duplications across the heath family (Ericaceae).</title>
        <authorList>
            <person name="Soza V.L."/>
            <person name="Lindsley D."/>
            <person name="Waalkes A."/>
            <person name="Ramage E."/>
            <person name="Patwardhan R.P."/>
            <person name="Burton J.N."/>
            <person name="Adey A."/>
            <person name="Kumar A."/>
            <person name="Qiu R."/>
            <person name="Shendure J."/>
            <person name="Hall B."/>
        </authorList>
    </citation>
    <scope>NUCLEOTIDE SEQUENCE [LARGE SCALE GENOMIC DNA]</scope>
    <source>
        <strain evidence="9">RSF 1966-606</strain>
    </source>
</reference>
<feature type="region of interest" description="Disordered" evidence="7">
    <location>
        <begin position="1"/>
        <end position="27"/>
    </location>
</feature>
<dbReference type="InterPro" id="IPR014710">
    <property type="entry name" value="RmlC-like_jellyroll"/>
</dbReference>
<dbReference type="PROSITE" id="PS00305">
    <property type="entry name" value="11S_SEED_STORAGE"/>
    <property type="match status" value="1"/>
</dbReference>
<dbReference type="InterPro" id="IPR022379">
    <property type="entry name" value="11S_seedstore_CS"/>
</dbReference>